<protein>
    <recommendedName>
        <fullName evidence="3">Nitroreductase domain-containing protein</fullName>
    </recommendedName>
</protein>
<proteinExistence type="predicted"/>
<organism evidence="1 2">
    <name type="scientific">Archangium minus</name>
    <dbReference type="NCBI Taxonomy" id="83450"/>
    <lineage>
        <taxon>Bacteria</taxon>
        <taxon>Pseudomonadati</taxon>
        <taxon>Myxococcota</taxon>
        <taxon>Myxococcia</taxon>
        <taxon>Myxococcales</taxon>
        <taxon>Cystobacterineae</taxon>
        <taxon>Archangiaceae</taxon>
        <taxon>Archangium</taxon>
    </lineage>
</organism>
<evidence type="ECO:0000313" key="1">
    <source>
        <dbReference type="EMBL" id="WNG47665.1"/>
    </source>
</evidence>
<evidence type="ECO:0000313" key="2">
    <source>
        <dbReference type="Proteomes" id="UP001611383"/>
    </source>
</evidence>
<dbReference type="RefSeq" id="WP_395804272.1">
    <property type="nucleotide sequence ID" value="NZ_CP043494.1"/>
</dbReference>
<dbReference type="EMBL" id="CP043494">
    <property type="protein sequence ID" value="WNG47665.1"/>
    <property type="molecule type" value="Genomic_DNA"/>
</dbReference>
<keyword evidence="2" id="KW-1185">Reference proteome</keyword>
<dbReference type="Proteomes" id="UP001611383">
    <property type="component" value="Chromosome"/>
</dbReference>
<sequence length="347" mass="37067">MHLSTPVAQRPRLPREAALAQLAGRLAGRPMAADQLYEALSLEAAPEGSVARSHASSNLNGDGSALELCITSSPTGCRYRLIGDPGTLHDNQMERWAVRRRALASVLEVAATHELEPLVTRAMSCWLPAEPEAAARLTESVFWLGAPLGDPGLALYMEGGAGSDDAAWAALRRWFDALVPDAAPAQAYVDAIADAGRLSSVGIEGSSPGDARAKFHWRLRKPVRCDLLGLPLLDDPDFSRFLTTMVGGESQRLPLNSLVLSAGFSVSTGALVDTKIDICCCHACLGFGPERWIDRLAEVYGLFGLEVPPVAEALAREECQGLLLGFGLDVSGRRRLNLYLMPGGRAS</sequence>
<gene>
    <name evidence="1" type="ORF">F0U60_28715</name>
</gene>
<reference evidence="1 2" key="1">
    <citation type="submission" date="2019-08" db="EMBL/GenBank/DDBJ databases">
        <title>Archangium and Cystobacter genomes.</title>
        <authorList>
            <person name="Chen I.-C.K."/>
            <person name="Wielgoss S."/>
        </authorList>
    </citation>
    <scope>NUCLEOTIDE SEQUENCE [LARGE SCALE GENOMIC DNA]</scope>
    <source>
        <strain evidence="1 2">Cbm 6</strain>
    </source>
</reference>
<accession>A0ABY9WX10</accession>
<name>A0ABY9WX10_9BACT</name>
<evidence type="ECO:0008006" key="3">
    <source>
        <dbReference type="Google" id="ProtNLM"/>
    </source>
</evidence>